<feature type="region of interest" description="Disordered" evidence="2">
    <location>
        <begin position="959"/>
        <end position="993"/>
    </location>
</feature>
<evidence type="ECO:0000313" key="3">
    <source>
        <dbReference type="EMBL" id="RTG88477.1"/>
    </source>
</evidence>
<evidence type="ECO:0000256" key="2">
    <source>
        <dbReference type="SAM" id="MobiDB-lite"/>
    </source>
</evidence>
<reference evidence="3 4" key="1">
    <citation type="journal article" date="2019" name="PLoS Pathog.">
        <title>Genome sequence of the bovine parasite Schistosoma bovis Tanzania.</title>
        <authorList>
            <person name="Oey H."/>
            <person name="Zakrzewski M."/>
            <person name="Gobert G."/>
            <person name="Gravermann K."/>
            <person name="Stoye J."/>
            <person name="Jones M."/>
            <person name="Mcmanus D."/>
            <person name="Krause L."/>
        </authorList>
    </citation>
    <scope>NUCLEOTIDE SEQUENCE [LARGE SCALE GENOMIC DNA]</scope>
    <source>
        <strain evidence="3 4">TAN1997</strain>
    </source>
</reference>
<evidence type="ECO:0000313" key="4">
    <source>
        <dbReference type="Proteomes" id="UP000290809"/>
    </source>
</evidence>
<dbReference type="EMBL" id="QMKO01001576">
    <property type="protein sequence ID" value="RTG88477.1"/>
    <property type="molecule type" value="Genomic_DNA"/>
</dbReference>
<accession>A0A430QLA3</accession>
<feature type="compositionally biased region" description="Low complexity" evidence="2">
    <location>
        <begin position="1219"/>
        <end position="1238"/>
    </location>
</feature>
<sequence>MNGKLMFDSESAPGGPSGRQVSQSSQYISKLTGHNFDVDFAQKLRMQKHNNQLASLQKINYPQQQHSFDSHQYDKRYPLQLISGQLELKHNYSDSDEPSSFYQPIPSKQHYYSSYRRFKTCDRLPKHKHFDNSFHPKPLDPNIFMSHTDHHLSSTPTVAGLSELQTDNKTMSLTTPSAQMLTTLSLPLRISRETAFRPINHKTFDRNASSSSSQSIHECNSESYVIANVNNEVGHSSNNVKINSTPNLLDYINTINSSVSSYKYNNPLIYAQQQFHLQQLKQFQQRDIPNHGDNRLPTTGKNCTTRSMEELLKRQKKLDHLQYCLQRYEIEREEAGQAIRRIEERMQELEARASDLLEYLDHLQYCLQRYEIEREEAGQAIRRIEERMQELEARASDLLEYDISKNLTNNTLNPLQKQWENLTTNINKACNQSEQFTTDDLEYQYIRWLKSIEDSANTLKPTELDENPTNIFTQNNYMYIESSTNDENDISKHQTKSQCSTEHSFNPISFPNVNNTSSLKTSTQVDNNNNSSSNNTEEKAIYKRKVSYPGNPLEQNISTFDQLIDNQQALTYSMTPNVLRNSKMIGGTVNPTIRSEYSTDSIFQSQLPNSSVDDILTHGHSPKPKFTGWQKSSTIERINSSSAQYLLDSPRLNNSNNNTTTNKSTNITQKFKEISTNNMNNNISKNELNNLHQDGDLSVSNVERRRLPTPIRGDLSVWNVKKYLHKNPQFTKLASENGYIELANASSSPTNDEDYTNRLWYGISKTQLPSRRYFNTNSSNNSMTGFLTPINCSFLSTTTQQSSPTTITTQPLLYNEKHLTEKPLLNHRPAPPTQQNQLKPVPPLPPKPNQINMQTSIEATQEHLSAEDEEVYKFMSRSLDANEEMNLDFQPLNRNLTDSKQRPLPPPYYVNINDTNNQKLLNQRKLFPHKISRTMNNKTSQLLKQTITLNHESHILTGSLTSLNDTTKEVEEEREEESNNRLLNPSTKSRKSLNSIEKMKNQLEVNQAHKIKRYIKQKSDYSFNLREYLQNLHHPINELAIETSDATVLPEQHGGICLTSLLGNWLTSRTTRAQKTPTVDESLDYFQCKIILTSRICGGYLWIMKKPNRQRNNNNNNIWDSIMRRVHDTSSNQLTNTDNEKHNKRIIIRSSNNARWCRKWLSCDMLEQKIFICERKGCGRIECTINFTTIKDIHQSSTDQLLDCQKSCSLSPRISQKTSSTLVNTNTSNNNTTTNNNNRQVKSSIQQDKHTTILDTDEEQKQNSLIIKKSTINNTMTKKSNCTEKTETLFCLETTLHTYFLMAPSSELTRLWIDIYNQSKE</sequence>
<name>A0A430QLA3_SCHBO</name>
<proteinExistence type="predicted"/>
<evidence type="ECO:0000256" key="1">
    <source>
        <dbReference type="SAM" id="Coils"/>
    </source>
</evidence>
<feature type="compositionally biased region" description="Polar residues" evidence="2">
    <location>
        <begin position="496"/>
        <end position="526"/>
    </location>
</feature>
<comment type="caution">
    <text evidence="3">The sequence shown here is derived from an EMBL/GenBank/DDBJ whole genome shotgun (WGS) entry which is preliminary data.</text>
</comment>
<keyword evidence="4" id="KW-1185">Reference proteome</keyword>
<gene>
    <name evidence="3" type="ORF">DC041_0004282</name>
</gene>
<feature type="compositionally biased region" description="Polar residues" evidence="2">
    <location>
        <begin position="980"/>
        <end position="993"/>
    </location>
</feature>
<feature type="region of interest" description="Disordered" evidence="2">
    <location>
        <begin position="1219"/>
        <end position="1249"/>
    </location>
</feature>
<keyword evidence="1" id="KW-0175">Coiled coil</keyword>
<protein>
    <submittedName>
        <fullName evidence="3">Uncharacterized protein</fullName>
    </submittedName>
</protein>
<organism evidence="3 4">
    <name type="scientific">Schistosoma bovis</name>
    <name type="common">Blood fluke</name>
    <dbReference type="NCBI Taxonomy" id="6184"/>
    <lineage>
        <taxon>Eukaryota</taxon>
        <taxon>Metazoa</taxon>
        <taxon>Spiralia</taxon>
        <taxon>Lophotrochozoa</taxon>
        <taxon>Platyhelminthes</taxon>
        <taxon>Trematoda</taxon>
        <taxon>Digenea</taxon>
        <taxon>Strigeidida</taxon>
        <taxon>Schistosomatoidea</taxon>
        <taxon>Schistosomatidae</taxon>
        <taxon>Schistosoma</taxon>
    </lineage>
</organism>
<feature type="region of interest" description="Disordered" evidence="2">
    <location>
        <begin position="1"/>
        <end position="25"/>
    </location>
</feature>
<dbReference type="Proteomes" id="UP000290809">
    <property type="component" value="Unassembled WGS sequence"/>
</dbReference>
<feature type="coiled-coil region" evidence="1">
    <location>
        <begin position="325"/>
        <end position="401"/>
    </location>
</feature>
<feature type="region of interest" description="Disordered" evidence="2">
    <location>
        <begin position="486"/>
        <end position="539"/>
    </location>
</feature>